<dbReference type="CDD" id="cd20336">
    <property type="entry name" value="Rcat_RBR"/>
    <property type="match status" value="1"/>
</dbReference>
<protein>
    <recommendedName>
        <fullName evidence="2">RBR-type E3 ubiquitin transferase</fullName>
        <ecNumber evidence="2">2.3.2.31</ecNumber>
    </recommendedName>
</protein>
<evidence type="ECO:0000313" key="11">
    <source>
        <dbReference type="EMBL" id="KAF7506446.1"/>
    </source>
</evidence>
<evidence type="ECO:0000259" key="10">
    <source>
        <dbReference type="PROSITE" id="PS51873"/>
    </source>
</evidence>
<dbReference type="GO" id="GO:0061630">
    <property type="term" value="F:ubiquitin protein ligase activity"/>
    <property type="evidence" value="ECO:0007669"/>
    <property type="project" value="UniProtKB-EC"/>
</dbReference>
<dbReference type="SMART" id="SM00647">
    <property type="entry name" value="IBR"/>
    <property type="match status" value="2"/>
</dbReference>
<dbReference type="GO" id="GO:0016567">
    <property type="term" value="P:protein ubiquitination"/>
    <property type="evidence" value="ECO:0007669"/>
    <property type="project" value="InterPro"/>
</dbReference>
<dbReference type="Pfam" id="PF01485">
    <property type="entry name" value="IBR"/>
    <property type="match status" value="1"/>
</dbReference>
<gene>
    <name evidence="11" type="ORF">GJ744_011800</name>
</gene>
<dbReference type="InterPro" id="IPR002867">
    <property type="entry name" value="IBR_dom"/>
</dbReference>
<dbReference type="AlphaFoldDB" id="A0A8H7AG14"/>
<dbReference type="Gene3D" id="3.30.40.10">
    <property type="entry name" value="Zinc/RING finger domain, C3HC4 (zinc finger)"/>
    <property type="match status" value="1"/>
</dbReference>
<accession>A0A8H7AG14</accession>
<evidence type="ECO:0000256" key="1">
    <source>
        <dbReference type="ARBA" id="ARBA00001798"/>
    </source>
</evidence>
<dbReference type="InterPro" id="IPR031127">
    <property type="entry name" value="E3_UB_ligase_RBR"/>
</dbReference>
<dbReference type="Proteomes" id="UP000606974">
    <property type="component" value="Unassembled WGS sequence"/>
</dbReference>
<dbReference type="SUPFAM" id="SSF57850">
    <property type="entry name" value="RING/U-box"/>
    <property type="match status" value="3"/>
</dbReference>
<evidence type="ECO:0000256" key="7">
    <source>
        <dbReference type="ARBA" id="ARBA00022786"/>
    </source>
</evidence>
<evidence type="ECO:0000256" key="2">
    <source>
        <dbReference type="ARBA" id="ARBA00012251"/>
    </source>
</evidence>
<comment type="caution">
    <text evidence="11">The sequence shown here is derived from an EMBL/GenBank/DDBJ whole genome shotgun (WGS) entry which is preliminary data.</text>
</comment>
<keyword evidence="6" id="KW-0863">Zinc-finger</keyword>
<dbReference type="InterPro" id="IPR044066">
    <property type="entry name" value="TRIAD_supradom"/>
</dbReference>
<feature type="domain" description="RING-type" evidence="10">
    <location>
        <begin position="103"/>
        <end position="353"/>
    </location>
</feature>
<keyword evidence="7" id="KW-0833">Ubl conjugation pathway</keyword>
<feature type="region of interest" description="Disordered" evidence="9">
    <location>
        <begin position="30"/>
        <end position="49"/>
    </location>
</feature>
<dbReference type="Gene3D" id="1.20.120.1750">
    <property type="match status" value="1"/>
</dbReference>
<dbReference type="GO" id="GO:0008270">
    <property type="term" value="F:zinc ion binding"/>
    <property type="evidence" value="ECO:0007669"/>
    <property type="project" value="UniProtKB-KW"/>
</dbReference>
<keyword evidence="4" id="KW-0479">Metal-binding</keyword>
<dbReference type="CDD" id="cd20335">
    <property type="entry name" value="BRcat_RBR"/>
    <property type="match status" value="1"/>
</dbReference>
<evidence type="ECO:0000256" key="4">
    <source>
        <dbReference type="ARBA" id="ARBA00022723"/>
    </source>
</evidence>
<proteinExistence type="predicted"/>
<evidence type="ECO:0000256" key="3">
    <source>
        <dbReference type="ARBA" id="ARBA00022679"/>
    </source>
</evidence>
<evidence type="ECO:0000313" key="12">
    <source>
        <dbReference type="Proteomes" id="UP000606974"/>
    </source>
</evidence>
<dbReference type="OrthoDB" id="1431934at2759"/>
<dbReference type="PANTHER" id="PTHR11685">
    <property type="entry name" value="RBR FAMILY RING FINGER AND IBR DOMAIN-CONTAINING"/>
    <property type="match status" value="1"/>
</dbReference>
<feature type="region of interest" description="Disordered" evidence="9">
    <location>
        <begin position="257"/>
        <end position="278"/>
    </location>
</feature>
<evidence type="ECO:0000256" key="6">
    <source>
        <dbReference type="ARBA" id="ARBA00022771"/>
    </source>
</evidence>
<reference evidence="11" key="1">
    <citation type="submission" date="2020-02" db="EMBL/GenBank/DDBJ databases">
        <authorList>
            <person name="Palmer J.M."/>
        </authorList>
    </citation>
    <scope>NUCLEOTIDE SEQUENCE</scope>
    <source>
        <strain evidence="11">EPUS1.4</strain>
        <tissue evidence="11">Thallus</tissue>
    </source>
</reference>
<evidence type="ECO:0000256" key="8">
    <source>
        <dbReference type="ARBA" id="ARBA00022833"/>
    </source>
</evidence>
<evidence type="ECO:0000256" key="5">
    <source>
        <dbReference type="ARBA" id="ARBA00022737"/>
    </source>
</evidence>
<keyword evidence="3" id="KW-0808">Transferase</keyword>
<keyword evidence="8" id="KW-0862">Zinc</keyword>
<evidence type="ECO:0000256" key="9">
    <source>
        <dbReference type="SAM" id="MobiDB-lite"/>
    </source>
</evidence>
<name>A0A8H7AG14_9EURO</name>
<comment type="catalytic activity">
    <reaction evidence="1">
        <text>[E2 ubiquitin-conjugating enzyme]-S-ubiquitinyl-L-cysteine + [acceptor protein]-L-lysine = [E2 ubiquitin-conjugating enzyme]-L-cysteine + [acceptor protein]-N(6)-ubiquitinyl-L-lysine.</text>
        <dbReference type="EC" id="2.3.2.31"/>
    </reaction>
</comment>
<dbReference type="InterPro" id="IPR013083">
    <property type="entry name" value="Znf_RING/FYVE/PHD"/>
</dbReference>
<keyword evidence="12" id="KW-1185">Reference proteome</keyword>
<dbReference type="Pfam" id="PF22191">
    <property type="entry name" value="IBR_1"/>
    <property type="match status" value="1"/>
</dbReference>
<dbReference type="PROSITE" id="PS51873">
    <property type="entry name" value="TRIAD"/>
    <property type="match status" value="1"/>
</dbReference>
<dbReference type="EC" id="2.3.2.31" evidence="2"/>
<keyword evidence="5" id="KW-0677">Repeat</keyword>
<sequence length="353" mass="39963">MQPSERKIRGILQKIKRKLFYASPLGDGDLFEPGRRANPSRRFDDASNGLSNPIADDIHLRPLASPKGHRNQHRSFSSPTTLDIGTHVFSTRRNFSDSHGSSALRSCNICAEERPERDFPTVPITSDCVHAANFACKECIRRQITTQLSNHGNAPPTCVGCQRPLSGQDMQRNATREDFERYCERAAYKLLESDHRFIWCPLSGCGGGQIHEYGSEEPKVTCCRCGGAYCFIDKVRWHTGSTCREYSMNRELAEYVRSQEEAGPRGSGGPLAESLQDEATAQEKRIKAVQERREIEERRDADFVRSRAIPCPKCKYMTQKDGGCKHMTCGKCGFQYCWKCRKAWRRGHLSVEC</sequence>
<organism evidence="11 12">
    <name type="scientific">Endocarpon pusillum</name>
    <dbReference type="NCBI Taxonomy" id="364733"/>
    <lineage>
        <taxon>Eukaryota</taxon>
        <taxon>Fungi</taxon>
        <taxon>Dikarya</taxon>
        <taxon>Ascomycota</taxon>
        <taxon>Pezizomycotina</taxon>
        <taxon>Eurotiomycetes</taxon>
        <taxon>Chaetothyriomycetidae</taxon>
        <taxon>Verrucariales</taxon>
        <taxon>Verrucariaceae</taxon>
        <taxon>Endocarpon</taxon>
    </lineage>
</organism>
<dbReference type="EMBL" id="JAACFV010000087">
    <property type="protein sequence ID" value="KAF7506446.1"/>
    <property type="molecule type" value="Genomic_DNA"/>
</dbReference>